<gene>
    <name evidence="2" type="ORF">Q2T41_06755</name>
</gene>
<proteinExistence type="predicted"/>
<sequence length="235" mass="27049">MKYSWIVLVFFFEITSGKAQNTGFFSAADTFLKTHVENGKVDYASIVKQPLALNNVLKLAEKAAIDLQDPNVYQAFWINTYNLLVIKGVVDNYPLRSPLDVDGFFDKLRYNVGGGYITLNAIENELLRARFPNEPRFHFVLVCAGLGCPPIIGEAYMPNRLNQQLNQQTAKALNDPMFIRNKGDKVFVSQLFDWYRVDFDRAGGILAFINRYRTTKFSKDILVDYYPYDWRLNVK</sequence>
<dbReference type="Proteomes" id="UP001168579">
    <property type="component" value="Unassembled WGS sequence"/>
</dbReference>
<dbReference type="InterPro" id="IPR006869">
    <property type="entry name" value="DUF547"/>
</dbReference>
<feature type="domain" description="DUF547" evidence="1">
    <location>
        <begin position="73"/>
        <end position="170"/>
    </location>
</feature>
<reference evidence="2" key="2">
    <citation type="submission" date="2023-06" db="EMBL/GenBank/DDBJ databases">
        <authorList>
            <person name="Lucena T."/>
            <person name="Sun Q."/>
        </authorList>
    </citation>
    <scope>NUCLEOTIDE SEQUENCE</scope>
    <source>
        <strain evidence="2">CECT 8869</strain>
    </source>
</reference>
<evidence type="ECO:0000313" key="2">
    <source>
        <dbReference type="EMBL" id="MDO1512353.1"/>
    </source>
</evidence>
<dbReference type="Pfam" id="PF04784">
    <property type="entry name" value="DUF547"/>
    <property type="match status" value="1"/>
</dbReference>
<reference evidence="2" key="1">
    <citation type="journal article" date="2014" name="Int. J. Syst. Evol. Microbiol.">
        <title>Complete genome of a new Firmicutes species belonging to the dominant human colonic microbiota ('Ruminococcus bicirculans') reveals two chromosomes and a selective capacity to utilize plant glucans.</title>
        <authorList>
            <consortium name="NISC Comparative Sequencing Program"/>
            <person name="Wegmann U."/>
            <person name="Louis P."/>
            <person name="Goesmann A."/>
            <person name="Henrissat B."/>
            <person name="Duncan S.H."/>
            <person name="Flint H.J."/>
        </authorList>
    </citation>
    <scope>NUCLEOTIDE SEQUENCE</scope>
    <source>
        <strain evidence="2">CECT 8869</strain>
    </source>
</reference>
<organism evidence="2 3">
    <name type="scientific">Maribacter confluentis</name>
    <dbReference type="NCBI Taxonomy" id="1656093"/>
    <lineage>
        <taxon>Bacteria</taxon>
        <taxon>Pseudomonadati</taxon>
        <taxon>Bacteroidota</taxon>
        <taxon>Flavobacteriia</taxon>
        <taxon>Flavobacteriales</taxon>
        <taxon>Flavobacteriaceae</taxon>
        <taxon>Maribacter</taxon>
    </lineage>
</organism>
<evidence type="ECO:0000313" key="3">
    <source>
        <dbReference type="Proteomes" id="UP001168579"/>
    </source>
</evidence>
<accession>A0ABT8RP27</accession>
<keyword evidence="3" id="KW-1185">Reference proteome</keyword>
<protein>
    <submittedName>
        <fullName evidence="2">DUF547 domain-containing protein</fullName>
    </submittedName>
</protein>
<dbReference type="PANTHER" id="PTHR46361:SF3">
    <property type="entry name" value="ELECTRON CARRIER_ PROTEIN DISULFIDE OXIDOREDUCTASE"/>
    <property type="match status" value="1"/>
</dbReference>
<evidence type="ECO:0000259" key="1">
    <source>
        <dbReference type="Pfam" id="PF04784"/>
    </source>
</evidence>
<name>A0ABT8RP27_9FLAO</name>
<dbReference type="PANTHER" id="PTHR46361">
    <property type="entry name" value="ELECTRON CARRIER/ PROTEIN DISULFIDE OXIDOREDUCTASE"/>
    <property type="match status" value="1"/>
</dbReference>
<dbReference type="EMBL" id="JAUKUC010000001">
    <property type="protein sequence ID" value="MDO1512353.1"/>
    <property type="molecule type" value="Genomic_DNA"/>
</dbReference>
<dbReference type="RefSeq" id="WP_304435449.1">
    <property type="nucleotide sequence ID" value="NZ_JAUKUC010000001.1"/>
</dbReference>
<comment type="caution">
    <text evidence="2">The sequence shown here is derived from an EMBL/GenBank/DDBJ whole genome shotgun (WGS) entry which is preliminary data.</text>
</comment>